<dbReference type="RefSeq" id="WP_035728198.1">
    <property type="nucleotide sequence ID" value="NZ_JAAXPC010000001.1"/>
</dbReference>
<sequence length="383" mass="41526">MVEILDPTDDRQRIAELRASPTISFVDGWAHARPELAVLDRLDHVDPETTPPDPIDLTDEHLIERRSRYILFPWRATLVRLPDADIYYRLKTARNRHLLTGREQQLWGSAVIAVAGLSVGSSALTATALTGARRFRIADSDELAPTNLNRIVGSVTDLGVSKVELARRRILEGDPYTQVTTFPDGYRPDLAEAFLGSAAFAGSTEELPASVIIEEIDDVAMKIDMRRRARAAGVPVLSATDMGEDVVLDIERYDLDPDYPIFHGRGEGFSAGDAADPAQRLRMAMAIVGDEVTPRMAFSASQLGRSVTSWPQLGSTAAMAGALVATAARNIVCGRPVRSGRYRFGIEEILLGSDAGTHEGWNELGRAEFASAAQAMGEGAGNS</sequence>
<evidence type="ECO:0000313" key="2">
    <source>
        <dbReference type="EMBL" id="NKY00469.1"/>
    </source>
</evidence>
<dbReference type="PANTHER" id="PTHR43267">
    <property type="entry name" value="TRNA THREONYLCARBAMOYLADENOSINE DEHYDRATASE"/>
    <property type="match status" value="1"/>
</dbReference>
<dbReference type="GO" id="GO:0008641">
    <property type="term" value="F:ubiquitin-like modifier activating enzyme activity"/>
    <property type="evidence" value="ECO:0007669"/>
    <property type="project" value="InterPro"/>
</dbReference>
<dbReference type="CDD" id="cd01483">
    <property type="entry name" value="E1_enzyme_family"/>
    <property type="match status" value="1"/>
</dbReference>
<reference evidence="2 3" key="1">
    <citation type="submission" date="2020-04" db="EMBL/GenBank/DDBJ databases">
        <title>MicrobeNet Type strains.</title>
        <authorList>
            <person name="Nicholson A.C."/>
        </authorList>
    </citation>
    <scope>NUCLEOTIDE SEQUENCE [LARGE SCALE GENOMIC DNA]</scope>
    <source>
        <strain evidence="2 3">ATCC BAA-14</strain>
    </source>
</reference>
<dbReference type="InterPro" id="IPR045886">
    <property type="entry name" value="ThiF/MoeB/HesA"/>
</dbReference>
<dbReference type="GO" id="GO:0061503">
    <property type="term" value="F:tRNA threonylcarbamoyladenosine dehydratase"/>
    <property type="evidence" value="ECO:0007669"/>
    <property type="project" value="TreeGrafter"/>
</dbReference>
<dbReference type="Proteomes" id="UP000563898">
    <property type="component" value="Unassembled WGS sequence"/>
</dbReference>
<dbReference type="Pfam" id="PF00899">
    <property type="entry name" value="ThiF"/>
    <property type="match status" value="1"/>
</dbReference>
<evidence type="ECO:0000259" key="1">
    <source>
        <dbReference type="Pfam" id="PF00899"/>
    </source>
</evidence>
<comment type="caution">
    <text evidence="2">The sequence shown here is derived from an EMBL/GenBank/DDBJ whole genome shotgun (WGS) entry which is preliminary data.</text>
</comment>
<gene>
    <name evidence="2" type="ORF">HGA05_02600</name>
</gene>
<protein>
    <submittedName>
        <fullName evidence="2">Thiamine biosynthesis protein ThiF</fullName>
    </submittedName>
</protein>
<evidence type="ECO:0000313" key="3">
    <source>
        <dbReference type="Proteomes" id="UP000563898"/>
    </source>
</evidence>
<dbReference type="AlphaFoldDB" id="A0A846WHE0"/>
<accession>A0A846WHE0</accession>
<dbReference type="Gene3D" id="3.40.50.720">
    <property type="entry name" value="NAD(P)-binding Rossmann-like Domain"/>
    <property type="match status" value="1"/>
</dbReference>
<dbReference type="EMBL" id="JAAXPC010000001">
    <property type="protein sequence ID" value="NKY00469.1"/>
    <property type="molecule type" value="Genomic_DNA"/>
</dbReference>
<organism evidence="2 3">
    <name type="scientific">Gordonia polyisoprenivorans</name>
    <dbReference type="NCBI Taxonomy" id="84595"/>
    <lineage>
        <taxon>Bacteria</taxon>
        <taxon>Bacillati</taxon>
        <taxon>Actinomycetota</taxon>
        <taxon>Actinomycetes</taxon>
        <taxon>Mycobacteriales</taxon>
        <taxon>Gordoniaceae</taxon>
        <taxon>Gordonia</taxon>
    </lineage>
</organism>
<proteinExistence type="predicted"/>
<feature type="domain" description="THIF-type NAD/FAD binding fold" evidence="1">
    <location>
        <begin position="101"/>
        <end position="335"/>
    </location>
</feature>
<dbReference type="PANTHER" id="PTHR43267:SF3">
    <property type="entry name" value="THIF PROTEIN"/>
    <property type="match status" value="1"/>
</dbReference>
<name>A0A846WHE0_9ACTN</name>
<dbReference type="GO" id="GO:0061504">
    <property type="term" value="P:cyclic threonylcarbamoyladenosine biosynthetic process"/>
    <property type="evidence" value="ECO:0007669"/>
    <property type="project" value="TreeGrafter"/>
</dbReference>
<dbReference type="InterPro" id="IPR000594">
    <property type="entry name" value="ThiF_NAD_FAD-bd"/>
</dbReference>
<dbReference type="InterPro" id="IPR035985">
    <property type="entry name" value="Ubiquitin-activating_enz"/>
</dbReference>
<dbReference type="SUPFAM" id="SSF69572">
    <property type="entry name" value="Activating enzymes of the ubiquitin-like proteins"/>
    <property type="match status" value="1"/>
</dbReference>